<name>A0AA95NHM5_9BURK</name>
<evidence type="ECO:0000313" key="6">
    <source>
        <dbReference type="EMBL" id="WIT13738.1"/>
    </source>
</evidence>
<dbReference type="PANTHER" id="PTHR30579">
    <property type="entry name" value="TRANSCRIPTIONAL REGULATOR"/>
    <property type="match status" value="1"/>
</dbReference>
<dbReference type="Proteomes" id="UP001177769">
    <property type="component" value="Chromosome"/>
</dbReference>
<dbReference type="Pfam" id="PF00126">
    <property type="entry name" value="HTH_1"/>
    <property type="match status" value="1"/>
</dbReference>
<dbReference type="GO" id="GO:0003677">
    <property type="term" value="F:DNA binding"/>
    <property type="evidence" value="ECO:0007669"/>
    <property type="project" value="UniProtKB-KW"/>
</dbReference>
<dbReference type="InterPro" id="IPR036390">
    <property type="entry name" value="WH_DNA-bd_sf"/>
</dbReference>
<evidence type="ECO:0000259" key="5">
    <source>
        <dbReference type="PROSITE" id="PS50931"/>
    </source>
</evidence>
<accession>A0AA95NHM5</accession>
<sequence length="300" mass="31820">MLDYSLLAALAAVLREGSFERAARSLHLSASAVSQRIRLLEERVGQVLVQRGPPCTGTEAGLRLARHAERVGMLEQDLLAELPALAPDAQGRITLRLAINADSLATWFIAAAAEIAASEPVLLDLSLEDQEHTAERLRSAEVLAAVTALAAPVQGCRSHALGAMRYIATASPAFARQHFAAGLTAQTLAAAPCLSFNRQDRLQAQWVQQELGQGLTLPTHWLPASQAFVDAACAGLGWGMNPASLVREALADGRLVALGAPLWVPLYWQASRLALPMLERITAQVLAAARATLEPGSAPA</sequence>
<dbReference type="PANTHER" id="PTHR30579:SF2">
    <property type="entry name" value="HTH-TYPE TRANSCRIPTIONAL REGULATOR ARGP"/>
    <property type="match status" value="1"/>
</dbReference>
<keyword evidence="4" id="KW-0804">Transcription</keyword>
<dbReference type="AlphaFoldDB" id="A0AA95NHM5"/>
<dbReference type="InterPro" id="IPR036388">
    <property type="entry name" value="WH-like_DNA-bd_sf"/>
</dbReference>
<gene>
    <name evidence="6" type="ORF">PFX98_08985</name>
</gene>
<dbReference type="NCBIfam" id="TIGR03298">
    <property type="entry name" value="argP"/>
    <property type="match status" value="1"/>
</dbReference>
<feature type="domain" description="HTH lysR-type" evidence="5">
    <location>
        <begin position="2"/>
        <end position="58"/>
    </location>
</feature>
<evidence type="ECO:0000256" key="3">
    <source>
        <dbReference type="ARBA" id="ARBA00023125"/>
    </source>
</evidence>
<dbReference type="SUPFAM" id="SSF46785">
    <property type="entry name" value="Winged helix' DNA-binding domain"/>
    <property type="match status" value="1"/>
</dbReference>
<organism evidence="6 7">
    <name type="scientific">Paucibacter sediminis</name>
    <dbReference type="NCBI Taxonomy" id="3019553"/>
    <lineage>
        <taxon>Bacteria</taxon>
        <taxon>Pseudomonadati</taxon>
        <taxon>Pseudomonadota</taxon>
        <taxon>Betaproteobacteria</taxon>
        <taxon>Burkholderiales</taxon>
        <taxon>Sphaerotilaceae</taxon>
        <taxon>Roseateles</taxon>
    </lineage>
</organism>
<dbReference type="InterPro" id="IPR017685">
    <property type="entry name" value="ArgP"/>
</dbReference>
<keyword evidence="3" id="KW-0238">DNA-binding</keyword>
<proteinExistence type="inferred from homology"/>
<dbReference type="Gene3D" id="3.40.190.290">
    <property type="match status" value="1"/>
</dbReference>
<protein>
    <submittedName>
        <fullName evidence="6">LysR family transcriptional regulator ArgP</fullName>
    </submittedName>
</protein>
<dbReference type="PRINTS" id="PR00039">
    <property type="entry name" value="HTHLYSR"/>
</dbReference>
<dbReference type="InterPro" id="IPR050176">
    <property type="entry name" value="LTTR"/>
</dbReference>
<dbReference type="KEGG" id="pais:PFX98_08985"/>
<dbReference type="RefSeq" id="WP_285234858.1">
    <property type="nucleotide sequence ID" value="NZ_CP116346.1"/>
</dbReference>
<dbReference type="SUPFAM" id="SSF53850">
    <property type="entry name" value="Periplasmic binding protein-like II"/>
    <property type="match status" value="1"/>
</dbReference>
<keyword evidence="2" id="KW-0805">Transcription regulation</keyword>
<dbReference type="GO" id="GO:0003700">
    <property type="term" value="F:DNA-binding transcription factor activity"/>
    <property type="evidence" value="ECO:0007669"/>
    <property type="project" value="InterPro"/>
</dbReference>
<evidence type="ECO:0000256" key="4">
    <source>
        <dbReference type="ARBA" id="ARBA00023163"/>
    </source>
</evidence>
<dbReference type="InterPro" id="IPR005119">
    <property type="entry name" value="LysR_subst-bd"/>
</dbReference>
<evidence type="ECO:0000256" key="1">
    <source>
        <dbReference type="ARBA" id="ARBA00009437"/>
    </source>
</evidence>
<dbReference type="EMBL" id="CP116346">
    <property type="protein sequence ID" value="WIT13738.1"/>
    <property type="molecule type" value="Genomic_DNA"/>
</dbReference>
<dbReference type="PROSITE" id="PS50931">
    <property type="entry name" value="HTH_LYSR"/>
    <property type="match status" value="1"/>
</dbReference>
<dbReference type="Pfam" id="PF03466">
    <property type="entry name" value="LysR_substrate"/>
    <property type="match status" value="1"/>
</dbReference>
<dbReference type="NCBIfam" id="NF002964">
    <property type="entry name" value="PRK03635.1"/>
    <property type="match status" value="1"/>
</dbReference>
<keyword evidence="7" id="KW-1185">Reference proteome</keyword>
<dbReference type="Gene3D" id="1.10.10.10">
    <property type="entry name" value="Winged helix-like DNA-binding domain superfamily/Winged helix DNA-binding domain"/>
    <property type="match status" value="1"/>
</dbReference>
<dbReference type="InterPro" id="IPR000847">
    <property type="entry name" value="LysR_HTH_N"/>
</dbReference>
<reference evidence="6" key="1">
    <citation type="submission" date="2023-01" db="EMBL/GenBank/DDBJ databases">
        <title>Whole genome sequence of Paucibacter sp. S2-9 isolated from pond sediment.</title>
        <authorList>
            <person name="Jung J.Y."/>
        </authorList>
    </citation>
    <scope>NUCLEOTIDE SEQUENCE</scope>
    <source>
        <strain evidence="6">S2-9</strain>
    </source>
</reference>
<evidence type="ECO:0000256" key="2">
    <source>
        <dbReference type="ARBA" id="ARBA00023015"/>
    </source>
</evidence>
<dbReference type="NCBIfam" id="NF009888">
    <property type="entry name" value="PRK13348.1"/>
    <property type="match status" value="1"/>
</dbReference>
<evidence type="ECO:0000313" key="7">
    <source>
        <dbReference type="Proteomes" id="UP001177769"/>
    </source>
</evidence>
<comment type="similarity">
    <text evidence="1">Belongs to the LysR transcriptional regulatory family.</text>
</comment>